<evidence type="ECO:0000313" key="3">
    <source>
        <dbReference type="Proteomes" id="UP000533598"/>
    </source>
</evidence>
<evidence type="ECO:0000256" key="1">
    <source>
        <dbReference type="SAM" id="MobiDB-lite"/>
    </source>
</evidence>
<accession>A0A7W7CJ92</accession>
<keyword evidence="3" id="KW-1185">Reference proteome</keyword>
<protein>
    <submittedName>
        <fullName evidence="2">Uncharacterized protein</fullName>
    </submittedName>
</protein>
<dbReference type="Pfam" id="PF19457">
    <property type="entry name" value="DUF5994"/>
    <property type="match status" value="1"/>
</dbReference>
<sequence>MTDMTSGSTQRQDFQPPAAGAVQHESRVQVKPVDASPGFLDGGWWPNSMDLTRGLPALLAALRERLGPVTRVTYHLEHWLPAPRRLTVGGRVVRLEGYRSPDPRTITVTGQTGQRLVLLVVPPETTEAEARRVLDLTAGPDNRDSAASLLGVISQADQH</sequence>
<evidence type="ECO:0000313" key="2">
    <source>
        <dbReference type="EMBL" id="MBB4681977.1"/>
    </source>
</evidence>
<name>A0A7W7CJ92_9PSEU</name>
<feature type="compositionally biased region" description="Polar residues" evidence="1">
    <location>
        <begin position="1"/>
        <end position="13"/>
    </location>
</feature>
<organism evidence="2 3">
    <name type="scientific">Crossiella cryophila</name>
    <dbReference type="NCBI Taxonomy" id="43355"/>
    <lineage>
        <taxon>Bacteria</taxon>
        <taxon>Bacillati</taxon>
        <taxon>Actinomycetota</taxon>
        <taxon>Actinomycetes</taxon>
        <taxon>Pseudonocardiales</taxon>
        <taxon>Pseudonocardiaceae</taxon>
        <taxon>Crossiella</taxon>
    </lineage>
</organism>
<dbReference type="Proteomes" id="UP000533598">
    <property type="component" value="Unassembled WGS sequence"/>
</dbReference>
<dbReference type="AlphaFoldDB" id="A0A7W7CJ92"/>
<feature type="region of interest" description="Disordered" evidence="1">
    <location>
        <begin position="1"/>
        <end position="26"/>
    </location>
</feature>
<dbReference type="EMBL" id="JACHMH010000001">
    <property type="protein sequence ID" value="MBB4681977.1"/>
    <property type="molecule type" value="Genomic_DNA"/>
</dbReference>
<gene>
    <name evidence="2" type="ORF">HNR67_008095</name>
</gene>
<dbReference type="InterPro" id="IPR046036">
    <property type="entry name" value="DUF5994"/>
</dbReference>
<proteinExistence type="predicted"/>
<comment type="caution">
    <text evidence="2">The sequence shown here is derived from an EMBL/GenBank/DDBJ whole genome shotgun (WGS) entry which is preliminary data.</text>
</comment>
<reference evidence="2 3" key="1">
    <citation type="submission" date="2020-08" db="EMBL/GenBank/DDBJ databases">
        <title>Sequencing the genomes of 1000 actinobacteria strains.</title>
        <authorList>
            <person name="Klenk H.-P."/>
        </authorList>
    </citation>
    <scope>NUCLEOTIDE SEQUENCE [LARGE SCALE GENOMIC DNA]</scope>
    <source>
        <strain evidence="2 3">DSM 44230</strain>
    </source>
</reference>